<proteinExistence type="predicted"/>
<evidence type="ECO:0000313" key="4">
    <source>
        <dbReference type="Proteomes" id="UP000274756"/>
    </source>
</evidence>
<dbReference type="AlphaFoldDB" id="A0A0N4US24"/>
<evidence type="ECO:0000313" key="3">
    <source>
        <dbReference type="Proteomes" id="UP000038040"/>
    </source>
</evidence>
<dbReference type="Gene3D" id="1.10.10.1940">
    <property type="match status" value="1"/>
</dbReference>
<feature type="domain" description="ShKT" evidence="1">
    <location>
        <begin position="5"/>
        <end position="20"/>
    </location>
</feature>
<gene>
    <name evidence="2" type="ORF">DME_LOCUS4251</name>
</gene>
<keyword evidence="4" id="KW-1185">Reference proteome</keyword>
<evidence type="ECO:0000259" key="1">
    <source>
        <dbReference type="Pfam" id="PF01549"/>
    </source>
</evidence>
<dbReference type="Pfam" id="PF01549">
    <property type="entry name" value="ShK"/>
    <property type="match status" value="2"/>
</dbReference>
<dbReference type="EMBL" id="UYYG01000489">
    <property type="protein sequence ID" value="VDN54278.1"/>
    <property type="molecule type" value="Genomic_DNA"/>
</dbReference>
<dbReference type="Proteomes" id="UP000038040">
    <property type="component" value="Unplaced"/>
</dbReference>
<organism evidence="3 5">
    <name type="scientific">Dracunculus medinensis</name>
    <name type="common">Guinea worm</name>
    <dbReference type="NCBI Taxonomy" id="318479"/>
    <lineage>
        <taxon>Eukaryota</taxon>
        <taxon>Metazoa</taxon>
        <taxon>Ecdysozoa</taxon>
        <taxon>Nematoda</taxon>
        <taxon>Chromadorea</taxon>
        <taxon>Rhabditida</taxon>
        <taxon>Spirurina</taxon>
        <taxon>Dracunculoidea</taxon>
        <taxon>Dracunculidae</taxon>
        <taxon>Dracunculus</taxon>
    </lineage>
</organism>
<dbReference type="WBParaSite" id="DME_0001085601-mRNA-1">
    <property type="protein sequence ID" value="DME_0001085601-mRNA-1"/>
    <property type="gene ID" value="DME_0001085601"/>
</dbReference>
<reference evidence="2 4" key="2">
    <citation type="submission" date="2018-11" db="EMBL/GenBank/DDBJ databases">
        <authorList>
            <consortium name="Pathogen Informatics"/>
        </authorList>
    </citation>
    <scope>NUCLEOTIDE SEQUENCE [LARGE SCALE GENOMIC DNA]</scope>
</reference>
<name>A0A0N4US24_DRAME</name>
<protein>
    <submittedName>
        <fullName evidence="5">ShKT domain-containing protein</fullName>
    </submittedName>
</protein>
<dbReference type="InterPro" id="IPR003582">
    <property type="entry name" value="ShKT_dom"/>
</dbReference>
<accession>A0A0N4US24</accession>
<feature type="domain" description="ShKT" evidence="1">
    <location>
        <begin position="40"/>
        <end position="72"/>
    </location>
</feature>
<evidence type="ECO:0000313" key="5">
    <source>
        <dbReference type="WBParaSite" id="DME_0001085601-mRNA-1"/>
    </source>
</evidence>
<sequence>MNPALKPLAISRCPSTCAMCCLTKQFACNDANATSSTPRKCVDRPNCAQIAHLCNSANFSTTLKQQCPVTCGGTC</sequence>
<reference evidence="5" key="1">
    <citation type="submission" date="2017-02" db="UniProtKB">
        <authorList>
            <consortium name="WormBaseParasite"/>
        </authorList>
    </citation>
    <scope>IDENTIFICATION</scope>
</reference>
<dbReference type="Proteomes" id="UP000274756">
    <property type="component" value="Unassembled WGS sequence"/>
</dbReference>
<evidence type="ECO:0000313" key="2">
    <source>
        <dbReference type="EMBL" id="VDN54278.1"/>
    </source>
</evidence>